<evidence type="ECO:0000256" key="1">
    <source>
        <dbReference type="SAM" id="Phobius"/>
    </source>
</evidence>
<gene>
    <name evidence="2" type="ORF">BpHYR1_015100</name>
</gene>
<reference evidence="2 3" key="1">
    <citation type="journal article" date="2018" name="Sci. Rep.">
        <title>Genomic signatures of local adaptation to the degree of environmental predictability in rotifers.</title>
        <authorList>
            <person name="Franch-Gras L."/>
            <person name="Hahn C."/>
            <person name="Garcia-Roger E.M."/>
            <person name="Carmona M.J."/>
            <person name="Serra M."/>
            <person name="Gomez A."/>
        </authorList>
    </citation>
    <scope>NUCLEOTIDE SEQUENCE [LARGE SCALE GENOMIC DNA]</scope>
    <source>
        <strain evidence="2">HYR1</strain>
    </source>
</reference>
<evidence type="ECO:0000313" key="2">
    <source>
        <dbReference type="EMBL" id="RNA24972.1"/>
    </source>
</evidence>
<name>A0A3M7RN61_BRAPC</name>
<dbReference type="Proteomes" id="UP000276133">
    <property type="component" value="Unassembled WGS sequence"/>
</dbReference>
<dbReference type="EMBL" id="REGN01003005">
    <property type="protein sequence ID" value="RNA24972.1"/>
    <property type="molecule type" value="Genomic_DNA"/>
</dbReference>
<keyword evidence="1" id="KW-1133">Transmembrane helix</keyword>
<comment type="caution">
    <text evidence="2">The sequence shown here is derived from an EMBL/GenBank/DDBJ whole genome shotgun (WGS) entry which is preliminary data.</text>
</comment>
<feature type="transmembrane region" description="Helical" evidence="1">
    <location>
        <begin position="15"/>
        <end position="37"/>
    </location>
</feature>
<dbReference type="AlphaFoldDB" id="A0A3M7RN61"/>
<protein>
    <submittedName>
        <fullName evidence="2">Uncharacterized protein</fullName>
    </submittedName>
</protein>
<proteinExistence type="predicted"/>
<accession>A0A3M7RN61</accession>
<organism evidence="2 3">
    <name type="scientific">Brachionus plicatilis</name>
    <name type="common">Marine rotifer</name>
    <name type="synonym">Brachionus muelleri</name>
    <dbReference type="NCBI Taxonomy" id="10195"/>
    <lineage>
        <taxon>Eukaryota</taxon>
        <taxon>Metazoa</taxon>
        <taxon>Spiralia</taxon>
        <taxon>Gnathifera</taxon>
        <taxon>Rotifera</taxon>
        <taxon>Eurotatoria</taxon>
        <taxon>Monogononta</taxon>
        <taxon>Pseudotrocha</taxon>
        <taxon>Ploima</taxon>
        <taxon>Brachionidae</taxon>
        <taxon>Brachionus</taxon>
    </lineage>
</organism>
<evidence type="ECO:0000313" key="3">
    <source>
        <dbReference type="Proteomes" id="UP000276133"/>
    </source>
</evidence>
<keyword evidence="1" id="KW-0472">Membrane</keyword>
<sequence length="65" mass="7866">MTSAKLLRIHFTQGFLMNLLFVNLLTDPSFISVDFFFYRFNKQVLFECVLGKLFREHKKDEKKFK</sequence>
<keyword evidence="3" id="KW-1185">Reference proteome</keyword>
<keyword evidence="1" id="KW-0812">Transmembrane</keyword>